<keyword evidence="1" id="KW-0732">Signal</keyword>
<evidence type="ECO:0000256" key="1">
    <source>
        <dbReference type="SAM" id="SignalP"/>
    </source>
</evidence>
<gene>
    <name evidence="2" type="ORF">J1M35_11135</name>
    <name evidence="3" type="ORF">J1M35_11170</name>
</gene>
<protein>
    <submittedName>
        <fullName evidence="3">Uncharacterized protein</fullName>
    </submittedName>
</protein>
<dbReference type="EMBL" id="CP071796">
    <property type="protein sequence ID" value="QTD43716.1"/>
    <property type="molecule type" value="Genomic_DNA"/>
</dbReference>
<feature type="chain" id="PRO_5038325376" evidence="1">
    <location>
        <begin position="31"/>
        <end position="70"/>
    </location>
</feature>
<dbReference type="AlphaFoldDB" id="A0A975CD85"/>
<dbReference type="EMBL" id="CP071796">
    <property type="protein sequence ID" value="QTD43722.1"/>
    <property type="molecule type" value="Genomic_DNA"/>
</dbReference>
<sequence>MIPAWLLRPIARLVIAAHLALVLQPLSAIAQPHGQTAPNPVAQAQLKRYQALSQKISEAQAHQLRAALPQ</sequence>
<name>A0A975CD85_9BURK</name>
<evidence type="ECO:0000313" key="4">
    <source>
        <dbReference type="Proteomes" id="UP000663903"/>
    </source>
</evidence>
<dbReference type="KEGG" id="otd:J1M35_11170"/>
<accession>A0A975CD85</accession>
<proteinExistence type="predicted"/>
<reference evidence="3" key="1">
    <citation type="submission" date="2021-03" db="EMBL/GenBank/DDBJ databases">
        <title>Ottowia sp. 27C isolated from the cloaca of a Giant Asian pond turtle (Heosemys grandis).</title>
        <authorList>
            <person name="Spergser J."/>
            <person name="Busse H.-J."/>
        </authorList>
    </citation>
    <scope>NUCLEOTIDE SEQUENCE</scope>
    <source>
        <strain evidence="3">27C</strain>
    </source>
</reference>
<dbReference type="Proteomes" id="UP000663903">
    <property type="component" value="Chromosome"/>
</dbReference>
<evidence type="ECO:0000313" key="2">
    <source>
        <dbReference type="EMBL" id="QTD43716.1"/>
    </source>
</evidence>
<keyword evidence="4" id="KW-1185">Reference proteome</keyword>
<feature type="signal peptide" evidence="1">
    <location>
        <begin position="1"/>
        <end position="30"/>
    </location>
</feature>
<organism evidence="3 4">
    <name type="scientific">Ottowia testudinis</name>
    <dbReference type="NCBI Taxonomy" id="2816950"/>
    <lineage>
        <taxon>Bacteria</taxon>
        <taxon>Pseudomonadati</taxon>
        <taxon>Pseudomonadota</taxon>
        <taxon>Betaproteobacteria</taxon>
        <taxon>Burkholderiales</taxon>
        <taxon>Comamonadaceae</taxon>
        <taxon>Ottowia</taxon>
    </lineage>
</organism>
<evidence type="ECO:0000313" key="3">
    <source>
        <dbReference type="EMBL" id="QTD43722.1"/>
    </source>
</evidence>
<dbReference type="RefSeq" id="WP_208007127.1">
    <property type="nucleotide sequence ID" value="NZ_CP071796.1"/>
</dbReference>
<dbReference type="KEGG" id="otd:J1M35_11135"/>